<dbReference type="Proteomes" id="UP000037551">
    <property type="component" value="Unassembled WGS sequence"/>
</dbReference>
<keyword evidence="2" id="KW-1185">Reference proteome</keyword>
<dbReference type="STRING" id="1674920.ACR52_14470"/>
<sequence length="92" mass="11125">MQLNKQELCQLVREDHPDFEQVEEGEWTQDHKYQHCDFIVKHLPTGKFYEFSISRSGSYHTDWYYSYEDEGAELTEVQKVTKTFTREVWQAV</sequence>
<evidence type="ECO:0000313" key="1">
    <source>
        <dbReference type="EMBL" id="KMT54987.1"/>
    </source>
</evidence>
<protein>
    <submittedName>
        <fullName evidence="1">Uncharacterized protein</fullName>
    </submittedName>
</protein>
<dbReference type="OrthoDB" id="2991179at2"/>
<reference evidence="1 2" key="1">
    <citation type="submission" date="2015-06" db="EMBL/GenBank/DDBJ databases">
        <title>Draft genome sequence of an Antarctic Pseudomonas sp. strain KG01 with full potential for biotechnological applications.</title>
        <authorList>
            <person name="Pavlov M.S."/>
            <person name="Lira F."/>
            <person name="Martinez J.L."/>
            <person name="Marshall S.H."/>
        </authorList>
    </citation>
    <scope>NUCLEOTIDE SEQUENCE [LARGE SCALE GENOMIC DNA]</scope>
    <source>
        <strain evidence="1 2">KG01</strain>
    </source>
</reference>
<dbReference type="AlphaFoldDB" id="A0A0J8FXD9"/>
<evidence type="ECO:0000313" key="2">
    <source>
        <dbReference type="Proteomes" id="UP000037551"/>
    </source>
</evidence>
<comment type="caution">
    <text evidence="1">The sequence shown here is derived from an EMBL/GenBank/DDBJ whole genome shotgun (WGS) entry which is preliminary data.</text>
</comment>
<organism evidence="1 2">
    <name type="scientific">Pseudomonas fildesensis</name>
    <dbReference type="NCBI Taxonomy" id="1674920"/>
    <lineage>
        <taxon>Bacteria</taxon>
        <taxon>Pseudomonadati</taxon>
        <taxon>Pseudomonadota</taxon>
        <taxon>Gammaproteobacteria</taxon>
        <taxon>Pseudomonadales</taxon>
        <taxon>Pseudomonadaceae</taxon>
        <taxon>Pseudomonas</taxon>
    </lineage>
</organism>
<gene>
    <name evidence="1" type="ORF">ACR52_14470</name>
</gene>
<name>A0A0J8FXD9_9PSED</name>
<accession>A0A0J8FXD9</accession>
<dbReference type="EMBL" id="LFMW01000008">
    <property type="protein sequence ID" value="KMT54987.1"/>
    <property type="molecule type" value="Genomic_DNA"/>
</dbReference>
<dbReference type="PATRIC" id="fig|1674920.3.peg.805"/>
<proteinExistence type="predicted"/>
<dbReference type="RefSeq" id="WP_053221244.1">
    <property type="nucleotide sequence ID" value="NZ_LFMW01000008.1"/>
</dbReference>